<dbReference type="STRING" id="656061.D5GIM6"/>
<evidence type="ECO:0000256" key="6">
    <source>
        <dbReference type="SAM" id="MobiDB-lite"/>
    </source>
</evidence>
<protein>
    <submittedName>
        <fullName evidence="7">(Perigord truffle) hypothetical protein</fullName>
    </submittedName>
</protein>
<dbReference type="InParanoid" id="D5GIM6"/>
<keyword evidence="5" id="KW-0175">Coiled coil</keyword>
<comment type="similarity">
    <text evidence="4">Belongs to the CEP135/TSGA10 family.</text>
</comment>
<evidence type="ECO:0000313" key="8">
    <source>
        <dbReference type="Proteomes" id="UP000006911"/>
    </source>
</evidence>
<feature type="region of interest" description="Disordered" evidence="6">
    <location>
        <begin position="1333"/>
        <end position="1411"/>
    </location>
</feature>
<accession>D5GIM6</accession>
<evidence type="ECO:0000256" key="1">
    <source>
        <dbReference type="ARBA" id="ARBA00004114"/>
    </source>
</evidence>
<feature type="coiled-coil region" evidence="5">
    <location>
        <begin position="350"/>
        <end position="657"/>
    </location>
</feature>
<dbReference type="InterPro" id="IPR051877">
    <property type="entry name" value="Centriole_BasalBody_StrucProt"/>
</dbReference>
<keyword evidence="3" id="KW-0206">Cytoskeleton</keyword>
<reference evidence="7 8" key="1">
    <citation type="journal article" date="2010" name="Nature">
        <title>Perigord black truffle genome uncovers evolutionary origins and mechanisms of symbiosis.</title>
        <authorList>
            <person name="Martin F."/>
            <person name="Kohler A."/>
            <person name="Murat C."/>
            <person name="Balestrini R."/>
            <person name="Coutinho P.M."/>
            <person name="Jaillon O."/>
            <person name="Montanini B."/>
            <person name="Morin E."/>
            <person name="Noel B."/>
            <person name="Percudani R."/>
            <person name="Porcel B."/>
            <person name="Rubini A."/>
            <person name="Amicucci A."/>
            <person name="Amselem J."/>
            <person name="Anthouard V."/>
            <person name="Arcioni S."/>
            <person name="Artiguenave F."/>
            <person name="Aury J.M."/>
            <person name="Ballario P."/>
            <person name="Bolchi A."/>
            <person name="Brenna A."/>
            <person name="Brun A."/>
            <person name="Buee M."/>
            <person name="Cantarel B."/>
            <person name="Chevalier G."/>
            <person name="Couloux A."/>
            <person name="Da Silva C."/>
            <person name="Denoeud F."/>
            <person name="Duplessis S."/>
            <person name="Ghignone S."/>
            <person name="Hilselberger B."/>
            <person name="Iotti M."/>
            <person name="Marcais B."/>
            <person name="Mello A."/>
            <person name="Miranda M."/>
            <person name="Pacioni G."/>
            <person name="Quesneville H."/>
            <person name="Riccioni C."/>
            <person name="Ruotolo R."/>
            <person name="Splivallo R."/>
            <person name="Stocchi V."/>
            <person name="Tisserant E."/>
            <person name="Viscomi A.R."/>
            <person name="Zambonelli A."/>
            <person name="Zampieri E."/>
            <person name="Henrissat B."/>
            <person name="Lebrun M.H."/>
            <person name="Paolocci F."/>
            <person name="Bonfante P."/>
            <person name="Ottonello S."/>
            <person name="Wincker P."/>
        </authorList>
    </citation>
    <scope>NUCLEOTIDE SEQUENCE [LARGE SCALE GENOMIC DNA]</scope>
    <source>
        <strain evidence="7 8">Mel28</strain>
    </source>
</reference>
<dbReference type="PANTHER" id="PTHR20544">
    <property type="entry name" value="CENTROSOMAL PROTEIN CEP135"/>
    <property type="match status" value="1"/>
</dbReference>
<feature type="compositionally biased region" description="Basic and acidic residues" evidence="6">
    <location>
        <begin position="1333"/>
        <end position="1349"/>
    </location>
</feature>
<proteinExistence type="inferred from homology"/>
<dbReference type="OMA" id="KWRMERL"/>
<dbReference type="EMBL" id="FN430327">
    <property type="protein sequence ID" value="CAZ84369.1"/>
    <property type="molecule type" value="Genomic_DNA"/>
</dbReference>
<comment type="subcellular location">
    <subcellularLocation>
        <location evidence="1">Cytoplasm</location>
        <location evidence="1">Cytoskeleton</location>
        <location evidence="1">Microtubule organizing center</location>
        <location evidence="1">Centrosome</location>
        <location evidence="1">Centriole</location>
    </subcellularLocation>
</comment>
<dbReference type="Proteomes" id="UP000006911">
    <property type="component" value="Unassembled WGS sequence"/>
</dbReference>
<feature type="coiled-coil region" evidence="5">
    <location>
        <begin position="1170"/>
        <end position="1247"/>
    </location>
</feature>
<dbReference type="GO" id="GO:0005814">
    <property type="term" value="C:centriole"/>
    <property type="evidence" value="ECO:0007669"/>
    <property type="project" value="UniProtKB-SubCell"/>
</dbReference>
<evidence type="ECO:0000256" key="4">
    <source>
        <dbReference type="ARBA" id="ARBA00038123"/>
    </source>
</evidence>
<dbReference type="GeneID" id="9183303"/>
<dbReference type="Gene3D" id="1.10.287.1490">
    <property type="match status" value="2"/>
</dbReference>
<dbReference type="eggNOG" id="KOG4674">
    <property type="taxonomic scope" value="Eukaryota"/>
</dbReference>
<name>D5GIM6_TUBMM</name>
<feature type="compositionally biased region" description="Basic residues" evidence="6">
    <location>
        <begin position="1382"/>
        <end position="1392"/>
    </location>
</feature>
<dbReference type="Gene3D" id="6.10.140.920">
    <property type="match status" value="1"/>
</dbReference>
<evidence type="ECO:0000256" key="3">
    <source>
        <dbReference type="ARBA" id="ARBA00023212"/>
    </source>
</evidence>
<dbReference type="PANTHER" id="PTHR20544:SF0">
    <property type="entry name" value="NUCLEOPROTEIN TPR_MLP1 DOMAIN-CONTAINING PROTEIN"/>
    <property type="match status" value="1"/>
</dbReference>
<dbReference type="KEGG" id="tml:GSTUM_00008567001"/>
<feature type="coiled-coil region" evidence="5">
    <location>
        <begin position="961"/>
        <end position="1094"/>
    </location>
</feature>
<feature type="region of interest" description="Disordered" evidence="6">
    <location>
        <begin position="1146"/>
        <end position="1167"/>
    </location>
</feature>
<dbReference type="RefSeq" id="XP_002840178.1">
    <property type="nucleotide sequence ID" value="XM_002840132.1"/>
</dbReference>
<gene>
    <name evidence="7" type="ORF">GSTUM_00008567001</name>
</gene>
<keyword evidence="2" id="KW-0963">Cytoplasm</keyword>
<feature type="coiled-coil region" evidence="5">
    <location>
        <begin position="34"/>
        <end position="153"/>
    </location>
</feature>
<feature type="coiled-coil region" evidence="5">
    <location>
        <begin position="182"/>
        <end position="321"/>
    </location>
</feature>
<evidence type="ECO:0000256" key="5">
    <source>
        <dbReference type="SAM" id="Coils"/>
    </source>
</evidence>
<feature type="coiled-coil region" evidence="5">
    <location>
        <begin position="859"/>
        <end position="886"/>
    </location>
</feature>
<evidence type="ECO:0000256" key="2">
    <source>
        <dbReference type="ARBA" id="ARBA00022490"/>
    </source>
</evidence>
<dbReference type="SUPFAM" id="SSF57997">
    <property type="entry name" value="Tropomyosin"/>
    <property type="match status" value="2"/>
</dbReference>
<sequence length="1411" mass="159645">MGFPSSAVDSAALTSSQVQTEISVYETESYSRRISELEDQNGGLQRMIDNLTNRIQDMQEEVRDSQTGLAEQEERTEVLEAEALKLKNQKQTLRMRIIELEEMEGERLESMHDLMVQTDEAVDERAILLEEKAEGLNIQVSELREMVEAVSTEKRAVDTRLLETMDQVSRLEAAVEAGERSREDVNSQLQDLGKMIELLRKEITILEAERAEIVAEIDELRDQLATLEREIGELRVENVGLKQEVSIQTEKITGLEQTVDHFEKDKAALQESLHLLELDIETLEEAAKVVEETKDRLEDEIEVLRDELKSQTNATEAAQKASEAFQRTISELHSQVGSLEKMIELSNQEKKSFLHNIDALQVRVSDLEQQHRISGDDKGNLEAQICRLNGQIHKLEEAVEVSETDKEILENTVEDLQNRVSQHQSALENAGSNKTRLESDIAQLTSQVTSLQEAAIASNLEKEGLEREIDFLQKQVSAFEATVKLSDDLTADLEKEILSLNTQIDMFKQAEEAVKNEKEQMEINMSGMMARIQGLTRAGKIAQEKKEDLDRTIASLNLQISILEEERDDAQAENSRLKSEIAECKEEIATLTSMLDHSNRERESLKQNIEELEEKVVFLEDVVQDAHGGNTSLRQDINALNAEIRTLKQASALADEEKSMIQQKIRPYIHGEQSLDMAVEEVLTELVMERNRADENERLRTELSKKIKILAQTDEGMNMGSLNPEETVERLTDRFREVRGYVENLYSQCAQSENSPFEGHELDDFAWTGSNEDALEVLRSLVGGLYEKVSEAQARTVEVEKEKEKERKQRSLYGQYLDDIAIAVGVEGEQLPAEEGVPGLVTLRLSELRQQIGSTGEKVEELQVSIQRKNDTLKSMEMDIEEAGEREAGLSRKLGDAAAAHEAAALQLNRAHVQIEGLNQVIQDKVAEIEDLGADLEASSENERRLLDTIDQQASEHDITVRELEGKRGEAIARLKELLEEKVLAKTRAEHMVAEKAKDSEIIRELEEQAAGWKAQYDALNVRLDMMKADHEDKVAQLKDTIAGNEGKISSLSEELREALEKSERDISALEDQLRSARDEIANQNSALSKVSAERDEFSRQLEMEILSSRGAVTGLEKRISEIKNEFQLQQSRDHNRLSDLKSELEAHKTKSLQEQEHSRAEIHARGEVIRSHKARISELEAMLNETEESEATLEEGIKSCESQLQLSYEETARIKEALETEKDKLMEELAELRIEIERTRANLTSDIEGLRTILEGKEVRINDLEAVVGILRSERIKLTETVGELEAEQIRYQDMLESERQSGLEAVQALSHQAEKYMVRFGEVKQQYIRESAKRQAEGKKANKRLREQDDEVDNDAADMPLHAPPTPASTIPRPLSVTHSAKKRESKRRKYDSGIGVEEEEECTSVVPA</sequence>
<evidence type="ECO:0000313" key="7">
    <source>
        <dbReference type="EMBL" id="CAZ84369.1"/>
    </source>
</evidence>
<keyword evidence="8" id="KW-1185">Reference proteome</keyword>
<organism evidence="7 8">
    <name type="scientific">Tuber melanosporum (strain Mel28)</name>
    <name type="common">Perigord black truffle</name>
    <dbReference type="NCBI Taxonomy" id="656061"/>
    <lineage>
        <taxon>Eukaryota</taxon>
        <taxon>Fungi</taxon>
        <taxon>Dikarya</taxon>
        <taxon>Ascomycota</taxon>
        <taxon>Pezizomycotina</taxon>
        <taxon>Pezizomycetes</taxon>
        <taxon>Pezizales</taxon>
        <taxon>Tuberaceae</taxon>
        <taxon>Tuber</taxon>
    </lineage>
</organism>
<dbReference type="HOGENOM" id="CLU_253660_0_0_1"/>